<protein>
    <submittedName>
        <fullName evidence="1">Uncharacterized protein</fullName>
    </submittedName>
</protein>
<name>X1S3I5_9ZZZZ</name>
<evidence type="ECO:0000313" key="1">
    <source>
        <dbReference type="EMBL" id="GAI62374.1"/>
    </source>
</evidence>
<gene>
    <name evidence="1" type="ORF">S06H3_64754</name>
</gene>
<sequence>MKPGSPLYIKLYKELSQAALKAKLDKEIALYYALRAINSSGSSNPRQQLSSGWLFLEGAVAALVELFGYSQRTAYRTIKA</sequence>
<accession>X1S3I5</accession>
<feature type="non-terminal residue" evidence="1">
    <location>
        <position position="80"/>
    </location>
</feature>
<proteinExistence type="predicted"/>
<reference evidence="1" key="1">
    <citation type="journal article" date="2014" name="Front. Microbiol.">
        <title>High frequency of phylogenetically diverse reductive dehalogenase-homologous genes in deep subseafloor sedimentary metagenomes.</title>
        <authorList>
            <person name="Kawai M."/>
            <person name="Futagami T."/>
            <person name="Toyoda A."/>
            <person name="Takaki Y."/>
            <person name="Nishi S."/>
            <person name="Hori S."/>
            <person name="Arai W."/>
            <person name="Tsubouchi T."/>
            <person name="Morono Y."/>
            <person name="Uchiyama I."/>
            <person name="Ito T."/>
            <person name="Fujiyama A."/>
            <person name="Inagaki F."/>
            <person name="Takami H."/>
        </authorList>
    </citation>
    <scope>NUCLEOTIDE SEQUENCE</scope>
    <source>
        <strain evidence="1">Expedition CK06-06</strain>
    </source>
</reference>
<dbReference type="EMBL" id="BARV01043351">
    <property type="protein sequence ID" value="GAI62374.1"/>
    <property type="molecule type" value="Genomic_DNA"/>
</dbReference>
<organism evidence="1">
    <name type="scientific">marine sediment metagenome</name>
    <dbReference type="NCBI Taxonomy" id="412755"/>
    <lineage>
        <taxon>unclassified sequences</taxon>
        <taxon>metagenomes</taxon>
        <taxon>ecological metagenomes</taxon>
    </lineage>
</organism>
<comment type="caution">
    <text evidence="1">The sequence shown here is derived from an EMBL/GenBank/DDBJ whole genome shotgun (WGS) entry which is preliminary data.</text>
</comment>
<dbReference type="AlphaFoldDB" id="X1S3I5"/>